<keyword evidence="3 4" id="KW-0732">Signal</keyword>
<dbReference type="InterPro" id="IPR008258">
    <property type="entry name" value="Transglycosylase_SLT_dom_1"/>
</dbReference>
<sequence length="657" mass="71869">MRIFGTLIFAAATGLFQPVAAAANMPAPEVGAAPATALSEAMDEVRRGAWLDAGWAGDEAGPIGRAIVEWHRLRANQGNFDEALTFLRRYPDWPGLPYLRRVNEDGVPWAGRSEDVIEFFGPEQPATGHGTVALVRAYIDTGRTGDAQAQAVLAWHSLPLSRTAEAALLNLYPDMLDAFDEERADMALWNGYWPAAERAIERLDDDGWRALARARRALRAEAGNVDTLIEAVPGRLQTHPGLAYERFRWRIDKGRDDEAIQLILERSVSAETLGRPDIWSGARLDLAREKMREGAHDTAYALAGTHWLSRDGSDFAALEWLAGYVALRFRDDAAAAERHFRRFRSAVETPISLGRAGYWLGRALEAQGDDDGAAEAYAFGAEYQTSFYGLLAAERAGIPLDPELVGDQIYPPVEESDFAGSTVLEAALLLQAAGERDLAERFMVHLGESLDETELGSLTDVALSLGEPHIALLVAKEAARQGLTLPRPYFPVVELGVADLPVSRELALSIARRESEFDPGVASGVGASGLMQLMPGTAQDVARALNVSYSRQRLFSDPSYNATLGSAYLAGLIRRFGENVVLVSSGYNAGPGRPLRWMEERGDPRSPAIDVIDWIEAIPFSETRNYVMRVAESIPVYRARLTGETGPIRLTEELKGR</sequence>
<protein>
    <submittedName>
        <fullName evidence="6">Soluble lytic murein transglycosylase</fullName>
    </submittedName>
</protein>
<evidence type="ECO:0000313" key="7">
    <source>
        <dbReference type="Proteomes" id="UP000198885"/>
    </source>
</evidence>
<comment type="similarity">
    <text evidence="2">Belongs to the virb1 family.</text>
</comment>
<dbReference type="Gene3D" id="1.10.530.10">
    <property type="match status" value="1"/>
</dbReference>
<dbReference type="GO" id="GO:0004553">
    <property type="term" value="F:hydrolase activity, hydrolyzing O-glycosyl compounds"/>
    <property type="evidence" value="ECO:0007669"/>
    <property type="project" value="InterPro"/>
</dbReference>
<dbReference type="PANTHER" id="PTHR37423:SF2">
    <property type="entry name" value="MEMBRANE-BOUND LYTIC MUREIN TRANSGLYCOSYLASE C"/>
    <property type="match status" value="1"/>
</dbReference>
<dbReference type="Gene3D" id="1.25.20.10">
    <property type="entry name" value="Bacterial muramidases"/>
    <property type="match status" value="1"/>
</dbReference>
<dbReference type="PANTHER" id="PTHR37423">
    <property type="entry name" value="SOLUBLE LYTIC MUREIN TRANSGLYCOSYLASE-RELATED"/>
    <property type="match status" value="1"/>
</dbReference>
<dbReference type="InterPro" id="IPR000189">
    <property type="entry name" value="Transglyc_AS"/>
</dbReference>
<dbReference type="CDD" id="cd13401">
    <property type="entry name" value="Slt70-like"/>
    <property type="match status" value="1"/>
</dbReference>
<comment type="similarity">
    <text evidence="1">Belongs to the transglycosylase Slt family.</text>
</comment>
<name>A0A1H9W596_9RHOB</name>
<reference evidence="6 7" key="1">
    <citation type="submission" date="2016-10" db="EMBL/GenBank/DDBJ databases">
        <authorList>
            <person name="de Groot N.N."/>
        </authorList>
    </citation>
    <scope>NUCLEOTIDE SEQUENCE [LARGE SCALE GENOMIC DNA]</scope>
    <source>
        <strain evidence="6 7">DSM 23042</strain>
    </source>
</reference>
<evidence type="ECO:0000313" key="6">
    <source>
        <dbReference type="EMBL" id="SES28959.1"/>
    </source>
</evidence>
<dbReference type="Pfam" id="PF01464">
    <property type="entry name" value="SLT"/>
    <property type="match status" value="1"/>
</dbReference>
<dbReference type="Proteomes" id="UP000198885">
    <property type="component" value="Unassembled WGS sequence"/>
</dbReference>
<feature type="domain" description="Transglycosylase SLT" evidence="5">
    <location>
        <begin position="503"/>
        <end position="603"/>
    </location>
</feature>
<dbReference type="PROSITE" id="PS00922">
    <property type="entry name" value="TRANSGLYCOSYLASE"/>
    <property type="match status" value="1"/>
</dbReference>
<accession>A0A1H9W596</accession>
<dbReference type="GO" id="GO:0000270">
    <property type="term" value="P:peptidoglycan metabolic process"/>
    <property type="evidence" value="ECO:0007669"/>
    <property type="project" value="InterPro"/>
</dbReference>
<feature type="signal peptide" evidence="4">
    <location>
        <begin position="1"/>
        <end position="22"/>
    </location>
</feature>
<gene>
    <name evidence="6" type="ORF">SAMN04490244_10994</name>
</gene>
<dbReference type="SUPFAM" id="SSF48435">
    <property type="entry name" value="Bacterial muramidases"/>
    <property type="match status" value="1"/>
</dbReference>
<evidence type="ECO:0000256" key="2">
    <source>
        <dbReference type="ARBA" id="ARBA00009387"/>
    </source>
</evidence>
<organism evidence="6 7">
    <name type="scientific">Tranquillimonas rosea</name>
    <dbReference type="NCBI Taxonomy" id="641238"/>
    <lineage>
        <taxon>Bacteria</taxon>
        <taxon>Pseudomonadati</taxon>
        <taxon>Pseudomonadota</taxon>
        <taxon>Alphaproteobacteria</taxon>
        <taxon>Rhodobacterales</taxon>
        <taxon>Roseobacteraceae</taxon>
        <taxon>Tranquillimonas</taxon>
    </lineage>
</organism>
<dbReference type="AlphaFoldDB" id="A0A1H9W596"/>
<dbReference type="GO" id="GO:0042597">
    <property type="term" value="C:periplasmic space"/>
    <property type="evidence" value="ECO:0007669"/>
    <property type="project" value="InterPro"/>
</dbReference>
<dbReference type="InterPro" id="IPR008939">
    <property type="entry name" value="Lytic_TGlycosylase_superhlx_U"/>
</dbReference>
<evidence type="ECO:0000256" key="1">
    <source>
        <dbReference type="ARBA" id="ARBA00007734"/>
    </source>
</evidence>
<dbReference type="GO" id="GO:0016020">
    <property type="term" value="C:membrane"/>
    <property type="evidence" value="ECO:0007669"/>
    <property type="project" value="InterPro"/>
</dbReference>
<feature type="chain" id="PRO_5011629078" evidence="4">
    <location>
        <begin position="23"/>
        <end position="657"/>
    </location>
</feature>
<evidence type="ECO:0000259" key="5">
    <source>
        <dbReference type="Pfam" id="PF01464"/>
    </source>
</evidence>
<dbReference type="EMBL" id="FOGU01000009">
    <property type="protein sequence ID" value="SES28959.1"/>
    <property type="molecule type" value="Genomic_DNA"/>
</dbReference>
<evidence type="ECO:0000256" key="3">
    <source>
        <dbReference type="ARBA" id="ARBA00022729"/>
    </source>
</evidence>
<evidence type="ECO:0000256" key="4">
    <source>
        <dbReference type="SAM" id="SignalP"/>
    </source>
</evidence>
<dbReference type="SUPFAM" id="SSF53955">
    <property type="entry name" value="Lysozyme-like"/>
    <property type="match status" value="1"/>
</dbReference>
<keyword evidence="7" id="KW-1185">Reference proteome</keyword>
<dbReference type="GO" id="GO:0008933">
    <property type="term" value="F:peptidoglycan lytic transglycosylase activity"/>
    <property type="evidence" value="ECO:0007669"/>
    <property type="project" value="InterPro"/>
</dbReference>
<dbReference type="InterPro" id="IPR023346">
    <property type="entry name" value="Lysozyme-like_dom_sf"/>
</dbReference>
<proteinExistence type="inferred from homology"/>
<dbReference type="STRING" id="641238.SAMN04490244_10994"/>